<dbReference type="EMBL" id="VSSQ01000418">
    <property type="protein sequence ID" value="MPL94208.1"/>
    <property type="molecule type" value="Genomic_DNA"/>
</dbReference>
<dbReference type="EC" id="3.4.-.-" evidence="2"/>
<evidence type="ECO:0000259" key="1">
    <source>
        <dbReference type="Pfam" id="PF12392"/>
    </source>
</evidence>
<gene>
    <name evidence="2" type="primary">ydcP_3</name>
    <name evidence="2" type="ORF">SDC9_40358</name>
</gene>
<comment type="caution">
    <text evidence="2">The sequence shown here is derived from an EMBL/GenBank/DDBJ whole genome shotgun (WGS) entry which is preliminary data.</text>
</comment>
<dbReference type="Pfam" id="PF12392">
    <property type="entry name" value="DUF3656"/>
    <property type="match status" value="1"/>
</dbReference>
<keyword evidence="2" id="KW-0378">Hydrolase</keyword>
<organism evidence="2">
    <name type="scientific">bioreactor metagenome</name>
    <dbReference type="NCBI Taxonomy" id="1076179"/>
    <lineage>
        <taxon>unclassified sequences</taxon>
        <taxon>metagenomes</taxon>
        <taxon>ecological metagenomes</taxon>
    </lineage>
</organism>
<protein>
    <submittedName>
        <fullName evidence="2">Putative protease YdcP</fullName>
        <ecNumber evidence="2">3.4.-.-</ecNumber>
    </submittedName>
</protein>
<sequence>MVGRVKEIHFERGGSSRIELDSFARLENGDGICFTDKNGEVLGVRVNVASQGFVMINDQPDIAPGTNIYRNYNRLFEKELEANMPKRLIDVKLCIDADLSGIVAEGVSEDGVKVTLKTEGPFDQAKNRERAAESILGQLSKSSGVYLFKAEIKGCGDLPFLPVSALNGIRRELAIRLDSERERQWSERRLCERRVEVRRDIITWRPLEGKRVTYLGNSANSLSDELFKELGALQTERAFEIEPPQEAELMRCKYCIKYDLGKCPSEGYRGKMDEPLYLVNGGRRFRLGFDCGKCEMVIFG</sequence>
<dbReference type="GO" id="GO:0008233">
    <property type="term" value="F:peptidase activity"/>
    <property type="evidence" value="ECO:0007669"/>
    <property type="project" value="UniProtKB-KW"/>
</dbReference>
<reference evidence="2" key="1">
    <citation type="submission" date="2019-08" db="EMBL/GenBank/DDBJ databases">
        <authorList>
            <person name="Kucharzyk K."/>
            <person name="Murdoch R.W."/>
            <person name="Higgins S."/>
            <person name="Loffler F."/>
        </authorList>
    </citation>
    <scope>NUCLEOTIDE SEQUENCE</scope>
</reference>
<name>A0A644VS57_9ZZZZ</name>
<dbReference type="InterPro" id="IPR020988">
    <property type="entry name" value="Pept_U32_collagenase"/>
</dbReference>
<dbReference type="AlphaFoldDB" id="A0A644VS57"/>
<keyword evidence="2" id="KW-0645">Protease</keyword>
<evidence type="ECO:0000313" key="2">
    <source>
        <dbReference type="EMBL" id="MPL94208.1"/>
    </source>
</evidence>
<dbReference type="GO" id="GO:0006508">
    <property type="term" value="P:proteolysis"/>
    <property type="evidence" value="ECO:0007669"/>
    <property type="project" value="UniProtKB-KW"/>
</dbReference>
<accession>A0A644VS57</accession>
<proteinExistence type="predicted"/>
<feature type="domain" description="Peptidase U32 collagenase" evidence="1">
    <location>
        <begin position="68"/>
        <end position="181"/>
    </location>
</feature>